<evidence type="ECO:0000313" key="4">
    <source>
        <dbReference type="Proteomes" id="UP000509414"/>
    </source>
</evidence>
<evidence type="ECO:0000256" key="1">
    <source>
        <dbReference type="ARBA" id="ARBA00022729"/>
    </source>
</evidence>
<protein>
    <submittedName>
        <fullName evidence="3">Lipooligosaccharide transport system, periplasmic component LptA</fullName>
    </submittedName>
</protein>
<dbReference type="AlphaFoldDB" id="A0A7H9CLE4"/>
<accession>A0A7H9CLE4</accession>
<name>A0A7H9CLE4_9BACT</name>
<dbReference type="GO" id="GO:0015920">
    <property type="term" value="P:lipopolysaccharide transport"/>
    <property type="evidence" value="ECO:0007669"/>
    <property type="project" value="TreeGrafter"/>
</dbReference>
<proteinExistence type="predicted"/>
<dbReference type="InterPro" id="IPR005653">
    <property type="entry name" value="OstA-like_N"/>
</dbReference>
<dbReference type="RefSeq" id="WP_240156150.1">
    <property type="nucleotide sequence ID" value="NZ_CP049075.1"/>
</dbReference>
<dbReference type="PANTHER" id="PTHR36504:SF1">
    <property type="entry name" value="LIPOPOLYSACCHARIDE EXPORT SYSTEM PROTEIN LPTA"/>
    <property type="match status" value="1"/>
</dbReference>
<sequence length="152" mass="16961">MKFLLFIGLLFIGLFAEQVQITADSFDGDENALIANLNGNVTIKNGKHDTLQANKAKILFDKNKKPIKYTASGNARFKAELKGKRYDGSSNEISYEPASQIYILSGKAYLHEIDTDKKLYGNKITINQKKGTYSVDGDGAPIKFIFDMQDKK</sequence>
<gene>
    <name evidence="3" type="primary">lptA</name>
    <name evidence="3" type="ORF">CINF_0551</name>
</gene>
<reference evidence="3 4" key="1">
    <citation type="submission" date="2020-02" db="EMBL/GenBank/DDBJ databases">
        <title>Complete genome sequence of the novel Campylobacter species Candidatus Campylobacter infans.</title>
        <authorList>
            <person name="Duim B."/>
            <person name="Zomer A."/>
            <person name="van der Graaf L."/>
            <person name="Wagenaar J."/>
        </authorList>
    </citation>
    <scope>NUCLEOTIDE SEQUENCE [LARGE SCALE GENOMIC DNA]</scope>
    <source>
        <strain evidence="3 4">19S00001</strain>
    </source>
</reference>
<keyword evidence="4" id="KW-1185">Reference proteome</keyword>
<organism evidence="3 4">
    <name type="scientific">Candidatus Campylobacter infans</name>
    <dbReference type="NCBI Taxonomy" id="2561898"/>
    <lineage>
        <taxon>Bacteria</taxon>
        <taxon>Pseudomonadati</taxon>
        <taxon>Campylobacterota</taxon>
        <taxon>Epsilonproteobacteria</taxon>
        <taxon>Campylobacterales</taxon>
        <taxon>Campylobacteraceae</taxon>
        <taxon>Campylobacter</taxon>
    </lineage>
</organism>
<dbReference type="InterPro" id="IPR052037">
    <property type="entry name" value="LPS_export_LptA"/>
</dbReference>
<evidence type="ECO:0000259" key="2">
    <source>
        <dbReference type="Pfam" id="PF03968"/>
    </source>
</evidence>
<keyword evidence="1" id="KW-0732">Signal</keyword>
<dbReference type="GO" id="GO:0009279">
    <property type="term" value="C:cell outer membrane"/>
    <property type="evidence" value="ECO:0007669"/>
    <property type="project" value="TreeGrafter"/>
</dbReference>
<feature type="domain" description="Organic solvent tolerance-like N-terminal" evidence="2">
    <location>
        <begin position="20"/>
        <end position="131"/>
    </location>
</feature>
<dbReference type="GO" id="GO:0030288">
    <property type="term" value="C:outer membrane-bounded periplasmic space"/>
    <property type="evidence" value="ECO:0007669"/>
    <property type="project" value="TreeGrafter"/>
</dbReference>
<dbReference type="Proteomes" id="UP000509414">
    <property type="component" value="Chromosome"/>
</dbReference>
<evidence type="ECO:0000313" key="3">
    <source>
        <dbReference type="EMBL" id="QLI05074.1"/>
    </source>
</evidence>
<dbReference type="Gene3D" id="2.60.450.10">
    <property type="entry name" value="Lipopolysaccharide (LPS) transport protein A like domain"/>
    <property type="match status" value="1"/>
</dbReference>
<dbReference type="Pfam" id="PF03968">
    <property type="entry name" value="LptD_N"/>
    <property type="match status" value="1"/>
</dbReference>
<dbReference type="GO" id="GO:0017089">
    <property type="term" value="F:glycolipid transfer activity"/>
    <property type="evidence" value="ECO:0007669"/>
    <property type="project" value="TreeGrafter"/>
</dbReference>
<dbReference type="PANTHER" id="PTHR36504">
    <property type="entry name" value="LIPOPOLYSACCHARIDE EXPORT SYSTEM PROTEIN LPTA"/>
    <property type="match status" value="1"/>
</dbReference>
<dbReference type="EMBL" id="CP049075">
    <property type="protein sequence ID" value="QLI05074.1"/>
    <property type="molecule type" value="Genomic_DNA"/>
</dbReference>
<dbReference type="KEGG" id="cinf:CINF_0551"/>